<feature type="transmembrane region" description="Helical" evidence="1">
    <location>
        <begin position="44"/>
        <end position="71"/>
    </location>
</feature>
<evidence type="ECO:0000256" key="1">
    <source>
        <dbReference type="SAM" id="Phobius"/>
    </source>
</evidence>
<evidence type="ECO:0000313" key="3">
    <source>
        <dbReference type="Proteomes" id="UP000682134"/>
    </source>
</evidence>
<keyword evidence="1" id="KW-0812">Transmembrane</keyword>
<dbReference type="EMBL" id="JAGIYQ010000022">
    <property type="protein sequence ID" value="MBP0727298.1"/>
    <property type="molecule type" value="Genomic_DNA"/>
</dbReference>
<dbReference type="RefSeq" id="WP_209407636.1">
    <property type="nucleotide sequence ID" value="NZ_JAGIYQ010000022.1"/>
</dbReference>
<evidence type="ECO:0000313" key="2">
    <source>
        <dbReference type="EMBL" id="MBP0727298.1"/>
    </source>
</evidence>
<keyword evidence="3" id="KW-1185">Reference proteome</keyword>
<accession>A0A940NTL3</accession>
<gene>
    <name evidence="2" type="ORF">J5Y03_19300</name>
</gene>
<reference evidence="2" key="1">
    <citation type="submission" date="2021-04" db="EMBL/GenBank/DDBJ databases">
        <title>Genome seq and assembly of Bacillus sp.</title>
        <authorList>
            <person name="Chhetri G."/>
        </authorList>
    </citation>
    <scope>NUCLEOTIDE SEQUENCE</scope>
    <source>
        <strain evidence="2">RG28</strain>
    </source>
</reference>
<proteinExistence type="predicted"/>
<name>A0A940NTL3_9BACI</name>
<dbReference type="AlphaFoldDB" id="A0A940NTL3"/>
<keyword evidence="1" id="KW-0472">Membrane</keyword>
<comment type="caution">
    <text evidence="2">The sequence shown here is derived from an EMBL/GenBank/DDBJ whole genome shotgun (WGS) entry which is preliminary data.</text>
</comment>
<organism evidence="2 3">
    <name type="scientific">Gottfriedia endophytica</name>
    <dbReference type="NCBI Taxonomy" id="2820819"/>
    <lineage>
        <taxon>Bacteria</taxon>
        <taxon>Bacillati</taxon>
        <taxon>Bacillota</taxon>
        <taxon>Bacilli</taxon>
        <taxon>Bacillales</taxon>
        <taxon>Bacillaceae</taxon>
        <taxon>Gottfriedia</taxon>
    </lineage>
</organism>
<dbReference type="Proteomes" id="UP000682134">
    <property type="component" value="Unassembled WGS sequence"/>
</dbReference>
<protein>
    <submittedName>
        <fullName evidence="2">Uncharacterized protein</fullName>
    </submittedName>
</protein>
<keyword evidence="1" id="KW-1133">Transmembrane helix</keyword>
<sequence length="72" mass="7850">MEMGITCLIIGSFLSCLSFAYLHEEWKGTNDKTQFLLGELIDVLLGGLFTGVSFIFVSGIIVSIFGLILIFG</sequence>